<dbReference type="RefSeq" id="WP_193113732.1">
    <property type="nucleotide sequence ID" value="NZ_CP041165.1"/>
</dbReference>
<keyword evidence="1" id="KW-0732">Signal</keyword>
<keyword evidence="3" id="KW-1185">Reference proteome</keyword>
<evidence type="ECO:0000256" key="1">
    <source>
        <dbReference type="SAM" id="SignalP"/>
    </source>
</evidence>
<dbReference type="AlphaFoldDB" id="A0A7M3V968"/>
<name>A0A7M3V968_9BACT</name>
<feature type="signal peptide" evidence="1">
    <location>
        <begin position="1"/>
        <end position="20"/>
    </location>
</feature>
<dbReference type="InterPro" id="IPR026387">
    <property type="entry name" value="OMP_w_GlyGly"/>
</dbReference>
<protein>
    <submittedName>
        <fullName evidence="2">TIGR04219 family outer membrane beta-barrel protein</fullName>
    </submittedName>
</protein>
<proteinExistence type="predicted"/>
<feature type="chain" id="PRO_5032895627" evidence="1">
    <location>
        <begin position="21"/>
        <end position="254"/>
    </location>
</feature>
<sequence>MKKIISTLAMVSTLATVASADFTRVEMGVGVWSQEPTGNITYKDGATTGSYASDETKKTSAYAWMLIKHPIPVVPNLRLEYASVEDKGSVDGTFKDFTASSVTTGSFKVDQYDVIPYYNILDNTAWITLDLGLDIKVLDSSFKAEGVNVNGVVGLSDYEDSTLLAVPMGYARARVEIPATDIGIESDIKYITYSGSTLSDFRVKVDYTFDITPVVQPAIEVGYRTQSYVIETDDDKTKVDMKFSGVYGGLMLRF</sequence>
<dbReference type="NCBIfam" id="TIGR04219">
    <property type="entry name" value="OMP_w_GlyGly"/>
    <property type="match status" value="1"/>
</dbReference>
<evidence type="ECO:0000313" key="2">
    <source>
        <dbReference type="EMBL" id="QOP40301.1"/>
    </source>
</evidence>
<organism evidence="2 3">
    <name type="scientific">Sulfurimonas marina</name>
    <dbReference type="NCBI Taxonomy" id="2590551"/>
    <lineage>
        <taxon>Bacteria</taxon>
        <taxon>Pseudomonadati</taxon>
        <taxon>Campylobacterota</taxon>
        <taxon>Epsilonproteobacteria</taxon>
        <taxon>Campylobacterales</taxon>
        <taxon>Sulfurimonadaceae</taxon>
        <taxon>Sulfurimonas</taxon>
    </lineage>
</organism>
<accession>A0A7M3V968</accession>
<evidence type="ECO:0000313" key="3">
    <source>
        <dbReference type="Proteomes" id="UP000593910"/>
    </source>
</evidence>
<gene>
    <name evidence="2" type="ORF">FJR03_00510</name>
</gene>
<reference evidence="2 3" key="1">
    <citation type="submission" date="2019-06" db="EMBL/GenBank/DDBJ databases">
        <title>Sulfurimonas gotlandica sp. nov., a chemoautotrophic and psychrotolerant epsilonproteobacterium isolated from a pelagic redoxcline, and an emended description of the genus Sulfurimonas.</title>
        <authorList>
            <person name="Wang S."/>
            <person name="Jiang L."/>
            <person name="Shao Z."/>
        </authorList>
    </citation>
    <scope>NUCLEOTIDE SEQUENCE [LARGE SCALE GENOMIC DNA]</scope>
    <source>
        <strain evidence="2 3">B2</strain>
    </source>
</reference>
<dbReference type="Proteomes" id="UP000593910">
    <property type="component" value="Chromosome"/>
</dbReference>
<dbReference type="EMBL" id="CP041165">
    <property type="protein sequence ID" value="QOP40301.1"/>
    <property type="molecule type" value="Genomic_DNA"/>
</dbReference>
<dbReference type="KEGG" id="smax:FJR03_00510"/>